<dbReference type="EMBL" id="CCBC010000019">
    <property type="protein sequence ID" value="CDO16912.1"/>
    <property type="molecule type" value="Genomic_DNA"/>
</dbReference>
<name>A0A060RFK9_9STRE</name>
<dbReference type="AlphaFoldDB" id="A0A060RFK9"/>
<gene>
    <name evidence="3" type="ORF">BN963_SGAL_00091</name>
</gene>
<reference evidence="3 4" key="1">
    <citation type="submission" date="2014-02" db="EMBL/GenBank/DDBJ databases">
        <authorList>
            <person name="Manrique M."/>
        </authorList>
    </citation>
    <scope>NUCLEOTIDE SEQUENCE [LARGE SCALE GENOMIC DNA]</scope>
    <source>
        <strain evidence="3 4">LMG17956</strain>
    </source>
</reference>
<dbReference type="Proteomes" id="UP000027584">
    <property type="component" value="Unassembled WGS sequence"/>
</dbReference>
<proteinExistence type="inferred from homology"/>
<evidence type="ECO:0000256" key="2">
    <source>
        <dbReference type="RuleBase" id="RU363015"/>
    </source>
</evidence>
<dbReference type="SUPFAM" id="SSF102405">
    <property type="entry name" value="MCP/YpsA-like"/>
    <property type="match status" value="1"/>
</dbReference>
<dbReference type="Pfam" id="PF03641">
    <property type="entry name" value="Lysine_decarbox"/>
    <property type="match status" value="1"/>
</dbReference>
<dbReference type="PANTHER" id="PTHR31223">
    <property type="entry name" value="LOG FAMILY PROTEIN YJL055W"/>
    <property type="match status" value="1"/>
</dbReference>
<evidence type="ECO:0000256" key="1">
    <source>
        <dbReference type="ARBA" id="ARBA00006763"/>
    </source>
</evidence>
<dbReference type="InterPro" id="IPR005269">
    <property type="entry name" value="LOG"/>
</dbReference>
<comment type="caution">
    <text evidence="3">The sequence shown here is derived from an EMBL/GenBank/DDBJ whole genome shotgun (WGS) entry which is preliminary data.</text>
</comment>
<sequence>MNITVYLASSMGNTPDYYEQVVAFAHWLAQHDHCLVYGGSKTGLMGVLADTALAQGAKVYGIMPNFMQKREKAHQGLTHLQIVDDMDERKRLLMEEGDILVAFPGGPGTLEEIIQAISWARVGQLDKPCLLFNMNGYYDSLKEQFNQMVQAGFLTTADRKKVIFVDSLQALEEVISSYQK</sequence>
<evidence type="ECO:0000313" key="4">
    <source>
        <dbReference type="Proteomes" id="UP000027584"/>
    </source>
</evidence>
<dbReference type="GO" id="GO:0005829">
    <property type="term" value="C:cytosol"/>
    <property type="evidence" value="ECO:0007669"/>
    <property type="project" value="TreeGrafter"/>
</dbReference>
<evidence type="ECO:0000313" key="3">
    <source>
        <dbReference type="EMBL" id="CDO16912.1"/>
    </source>
</evidence>
<dbReference type="NCBIfam" id="TIGR00730">
    <property type="entry name" value="Rossman fold protein, TIGR00730 family"/>
    <property type="match status" value="1"/>
</dbReference>
<accession>A0A060RFK9</accession>
<dbReference type="Gene3D" id="3.40.50.450">
    <property type="match status" value="1"/>
</dbReference>
<protein>
    <recommendedName>
        <fullName evidence="2">Cytokinin riboside 5'-monophosphate phosphoribohydrolase</fullName>
        <ecNumber evidence="2">3.2.2.n1</ecNumber>
    </recommendedName>
</protein>
<dbReference type="EC" id="3.2.2.n1" evidence="2"/>
<dbReference type="GO" id="GO:0009691">
    <property type="term" value="P:cytokinin biosynthetic process"/>
    <property type="evidence" value="ECO:0007669"/>
    <property type="project" value="UniProtKB-UniRule"/>
</dbReference>
<dbReference type="GO" id="GO:0016799">
    <property type="term" value="F:hydrolase activity, hydrolyzing N-glycosyl compounds"/>
    <property type="evidence" value="ECO:0007669"/>
    <property type="project" value="TreeGrafter"/>
</dbReference>
<keyword evidence="2" id="KW-0203">Cytokinin biosynthesis</keyword>
<dbReference type="InterPro" id="IPR031100">
    <property type="entry name" value="LOG_fam"/>
</dbReference>
<organism evidence="3 4">
    <name type="scientific">Streptococcus gallolyticus</name>
    <dbReference type="NCBI Taxonomy" id="315405"/>
    <lineage>
        <taxon>Bacteria</taxon>
        <taxon>Bacillati</taxon>
        <taxon>Bacillota</taxon>
        <taxon>Bacilli</taxon>
        <taxon>Lactobacillales</taxon>
        <taxon>Streptococcaceae</taxon>
        <taxon>Streptococcus</taxon>
    </lineage>
</organism>
<comment type="similarity">
    <text evidence="1 2">Belongs to the LOG family.</text>
</comment>
<dbReference type="PANTHER" id="PTHR31223:SF70">
    <property type="entry name" value="LOG FAMILY PROTEIN YJL055W"/>
    <property type="match status" value="1"/>
</dbReference>
<keyword evidence="2" id="KW-0378">Hydrolase</keyword>
<reference evidence="3 4" key="2">
    <citation type="submission" date="2014-05" db="EMBL/GenBank/DDBJ databases">
        <title>Genome sequence of Streptococcus gallolyticus.</title>
        <authorList>
            <person name="Del Campo R."/>
        </authorList>
    </citation>
    <scope>NUCLEOTIDE SEQUENCE [LARGE SCALE GENOMIC DNA]</scope>
    <source>
        <strain evidence="3 4">LMG17956</strain>
    </source>
</reference>